<dbReference type="HAMAP" id="MF_00109">
    <property type="entry name" value="Shikimate_kinase"/>
    <property type="match status" value="1"/>
</dbReference>
<dbReference type="RefSeq" id="WP_121067964.1">
    <property type="nucleotide sequence ID" value="NZ_RBIQ01000009.1"/>
</dbReference>
<dbReference type="EC" id="2.7.1.71" evidence="7"/>
<evidence type="ECO:0000256" key="3">
    <source>
        <dbReference type="ARBA" id="ARBA00022741"/>
    </source>
</evidence>
<dbReference type="EMBL" id="RBIQ01000009">
    <property type="protein sequence ID" value="RKR12152.1"/>
    <property type="molecule type" value="Genomic_DNA"/>
</dbReference>
<organism evidence="8 9">
    <name type="scientific">Maribacter vaceletii</name>
    <dbReference type="NCBI Taxonomy" id="1206816"/>
    <lineage>
        <taxon>Bacteria</taxon>
        <taxon>Pseudomonadati</taxon>
        <taxon>Bacteroidota</taxon>
        <taxon>Flavobacteriia</taxon>
        <taxon>Flavobacteriales</taxon>
        <taxon>Flavobacteriaceae</taxon>
        <taxon>Maribacter</taxon>
    </lineage>
</organism>
<dbReference type="Pfam" id="PF01202">
    <property type="entry name" value="SKI"/>
    <property type="match status" value="1"/>
</dbReference>
<protein>
    <recommendedName>
        <fullName evidence="7">Shikimate kinase</fullName>
        <shortName evidence="7">SK</shortName>
        <ecNumber evidence="7">2.7.1.71</ecNumber>
    </recommendedName>
</protein>
<feature type="binding site" evidence="7">
    <location>
        <position position="14"/>
    </location>
    <ligand>
        <name>Mg(2+)</name>
        <dbReference type="ChEBI" id="CHEBI:18420"/>
    </ligand>
</feature>
<keyword evidence="4 7" id="KW-0418">Kinase</keyword>
<dbReference type="GO" id="GO:0000287">
    <property type="term" value="F:magnesium ion binding"/>
    <property type="evidence" value="ECO:0007669"/>
    <property type="project" value="UniProtKB-UniRule"/>
</dbReference>
<comment type="subunit">
    <text evidence="7">Monomer.</text>
</comment>
<dbReference type="GO" id="GO:0004765">
    <property type="term" value="F:shikimate kinase activity"/>
    <property type="evidence" value="ECO:0007669"/>
    <property type="project" value="UniProtKB-UniRule"/>
</dbReference>
<dbReference type="InterPro" id="IPR031322">
    <property type="entry name" value="Shikimate/glucono_kinase"/>
</dbReference>
<feature type="binding site" evidence="7">
    <location>
        <position position="56"/>
    </location>
    <ligand>
        <name>substrate</name>
    </ligand>
</feature>
<feature type="binding site" evidence="7">
    <location>
        <position position="119"/>
    </location>
    <ligand>
        <name>ATP</name>
        <dbReference type="ChEBI" id="CHEBI:30616"/>
    </ligand>
</feature>
<feature type="binding site" evidence="7">
    <location>
        <position position="32"/>
    </location>
    <ligand>
        <name>substrate</name>
    </ligand>
</feature>
<dbReference type="AlphaFoldDB" id="A0A495E5F5"/>
<name>A0A495E5F5_9FLAO</name>
<dbReference type="Proteomes" id="UP000269412">
    <property type="component" value="Unassembled WGS sequence"/>
</dbReference>
<evidence type="ECO:0000256" key="6">
    <source>
        <dbReference type="ARBA" id="ARBA00023141"/>
    </source>
</evidence>
<comment type="caution">
    <text evidence="7">Lacks conserved residue(s) required for the propagation of feature annotation.</text>
</comment>
<reference evidence="8 9" key="1">
    <citation type="submission" date="2018-10" db="EMBL/GenBank/DDBJ databases">
        <title>Genomic Encyclopedia of Archaeal and Bacterial Type Strains, Phase II (KMG-II): from individual species to whole genera.</title>
        <authorList>
            <person name="Goeker M."/>
        </authorList>
    </citation>
    <scope>NUCLEOTIDE SEQUENCE [LARGE SCALE GENOMIC DNA]</scope>
    <source>
        <strain evidence="8 9">DSM 25230</strain>
    </source>
</reference>
<accession>A0A495E5F5</accession>
<dbReference type="SUPFAM" id="SSF52540">
    <property type="entry name" value="P-loop containing nucleoside triphosphate hydrolases"/>
    <property type="match status" value="1"/>
</dbReference>
<feature type="binding site" evidence="7">
    <location>
        <begin position="10"/>
        <end position="15"/>
    </location>
    <ligand>
        <name>ATP</name>
        <dbReference type="ChEBI" id="CHEBI:30616"/>
    </ligand>
</feature>
<keyword evidence="5 7" id="KW-0067">ATP-binding</keyword>
<evidence type="ECO:0000256" key="1">
    <source>
        <dbReference type="ARBA" id="ARBA00022605"/>
    </source>
</evidence>
<evidence type="ECO:0000256" key="2">
    <source>
        <dbReference type="ARBA" id="ARBA00022679"/>
    </source>
</evidence>
<feature type="binding site" evidence="7">
    <location>
        <position position="79"/>
    </location>
    <ligand>
        <name>substrate</name>
    </ligand>
</feature>
<dbReference type="OrthoDB" id="9800332at2"/>
<evidence type="ECO:0000256" key="4">
    <source>
        <dbReference type="ARBA" id="ARBA00022777"/>
    </source>
</evidence>
<proteinExistence type="inferred from homology"/>
<keyword evidence="6 7" id="KW-0057">Aromatic amino acid biosynthesis</keyword>
<dbReference type="InterPro" id="IPR000623">
    <property type="entry name" value="Shikimate_kinase/TSH1"/>
</dbReference>
<keyword evidence="3 7" id="KW-0547">Nucleotide-binding</keyword>
<evidence type="ECO:0000313" key="9">
    <source>
        <dbReference type="Proteomes" id="UP000269412"/>
    </source>
</evidence>
<dbReference type="PANTHER" id="PTHR21087">
    <property type="entry name" value="SHIKIMATE KINASE"/>
    <property type="match status" value="1"/>
</dbReference>
<keyword evidence="9" id="KW-1185">Reference proteome</keyword>
<keyword evidence="1 7" id="KW-0028">Amino-acid biosynthesis</keyword>
<dbReference type="GO" id="GO:0005524">
    <property type="term" value="F:ATP binding"/>
    <property type="evidence" value="ECO:0007669"/>
    <property type="project" value="UniProtKB-UniRule"/>
</dbReference>
<comment type="similarity">
    <text evidence="7">Belongs to the shikimate kinase family.</text>
</comment>
<dbReference type="PANTHER" id="PTHR21087:SF16">
    <property type="entry name" value="SHIKIMATE KINASE 1, CHLOROPLASTIC"/>
    <property type="match status" value="1"/>
</dbReference>
<gene>
    <name evidence="7" type="primary">aroK</name>
    <name evidence="8" type="ORF">CLV91_2275</name>
</gene>
<keyword evidence="2 7" id="KW-0808">Transferase</keyword>
<comment type="catalytic activity">
    <reaction evidence="7">
        <text>shikimate + ATP = 3-phosphoshikimate + ADP + H(+)</text>
        <dbReference type="Rhea" id="RHEA:13121"/>
        <dbReference type="ChEBI" id="CHEBI:15378"/>
        <dbReference type="ChEBI" id="CHEBI:30616"/>
        <dbReference type="ChEBI" id="CHEBI:36208"/>
        <dbReference type="ChEBI" id="CHEBI:145989"/>
        <dbReference type="ChEBI" id="CHEBI:456216"/>
        <dbReference type="EC" id="2.7.1.71"/>
    </reaction>
</comment>
<dbReference type="UniPathway" id="UPA00053">
    <property type="reaction ID" value="UER00088"/>
</dbReference>
<evidence type="ECO:0000256" key="5">
    <source>
        <dbReference type="ARBA" id="ARBA00022840"/>
    </source>
</evidence>
<dbReference type="GO" id="GO:0005829">
    <property type="term" value="C:cytosol"/>
    <property type="evidence" value="ECO:0007669"/>
    <property type="project" value="TreeGrafter"/>
</dbReference>
<sequence>MKIVLVGYMGSGKTTVGKLLAKKRNLTFIDLDNYIEDSEKKTISEIFKEKGEIYFRKKELYYLEEVLNINKNIVLSTGGGTPCYGVNMNTILSATKNVFYIKVGINELVKRLSLEKEHRPLIKNIKDEEMPEFIGKHMFERSFFYSKAHHTLTTDNTTPEETVETIKSLLV</sequence>
<dbReference type="CDD" id="cd00464">
    <property type="entry name" value="SK"/>
    <property type="match status" value="1"/>
</dbReference>
<dbReference type="GO" id="GO:0009423">
    <property type="term" value="P:chorismate biosynthetic process"/>
    <property type="evidence" value="ECO:0007669"/>
    <property type="project" value="UniProtKB-UniRule"/>
</dbReference>
<comment type="function">
    <text evidence="7">Catalyzes the specific phosphorylation of the 3-hydroxyl group of shikimic acid using ATP as a cosubstrate.</text>
</comment>
<dbReference type="InterPro" id="IPR027417">
    <property type="entry name" value="P-loop_NTPase"/>
</dbReference>
<keyword evidence="7" id="KW-0460">Magnesium</keyword>
<keyword evidence="7" id="KW-0479">Metal-binding</keyword>
<comment type="pathway">
    <text evidence="7">Metabolic intermediate biosynthesis; chorismate biosynthesis; chorismate from D-erythrose 4-phosphate and phosphoenolpyruvate: step 5/7.</text>
</comment>
<dbReference type="GO" id="GO:0008652">
    <property type="term" value="P:amino acid biosynthetic process"/>
    <property type="evidence" value="ECO:0007669"/>
    <property type="project" value="UniProtKB-KW"/>
</dbReference>
<dbReference type="Gene3D" id="3.40.50.300">
    <property type="entry name" value="P-loop containing nucleotide triphosphate hydrolases"/>
    <property type="match status" value="1"/>
</dbReference>
<feature type="binding site" evidence="7">
    <location>
        <position position="141"/>
    </location>
    <ligand>
        <name>substrate</name>
    </ligand>
</feature>
<comment type="cofactor">
    <cofactor evidence="7">
        <name>Mg(2+)</name>
        <dbReference type="ChEBI" id="CHEBI:18420"/>
    </cofactor>
    <text evidence="7">Binds 1 Mg(2+) ion per subunit.</text>
</comment>
<keyword evidence="7" id="KW-0963">Cytoplasm</keyword>
<comment type="caution">
    <text evidence="8">The sequence shown here is derived from an EMBL/GenBank/DDBJ whole genome shotgun (WGS) entry which is preliminary data.</text>
</comment>
<dbReference type="PRINTS" id="PR01100">
    <property type="entry name" value="SHIKIMTKNASE"/>
</dbReference>
<evidence type="ECO:0000256" key="7">
    <source>
        <dbReference type="HAMAP-Rule" id="MF_00109"/>
    </source>
</evidence>
<evidence type="ECO:0000313" key="8">
    <source>
        <dbReference type="EMBL" id="RKR12152.1"/>
    </source>
</evidence>
<comment type="subcellular location">
    <subcellularLocation>
        <location evidence="7">Cytoplasm</location>
    </subcellularLocation>
</comment>
<dbReference type="GO" id="GO:0009073">
    <property type="term" value="P:aromatic amino acid family biosynthetic process"/>
    <property type="evidence" value="ECO:0007669"/>
    <property type="project" value="UniProtKB-KW"/>
</dbReference>